<evidence type="ECO:0000313" key="3">
    <source>
        <dbReference type="Proteomes" id="UP000193907"/>
    </source>
</evidence>
<dbReference type="PANTHER" id="PTHR12143">
    <property type="entry name" value="PEPTIDE N-GLYCANASE PNGASE -RELATED"/>
    <property type="match status" value="1"/>
</dbReference>
<dbReference type="Gene3D" id="1.20.1610.10">
    <property type="entry name" value="alpha-1,2-mannosidases domains"/>
    <property type="match status" value="1"/>
</dbReference>
<keyword evidence="3" id="KW-1185">Reference proteome</keyword>
<name>A0A1X1RWU9_MYCCE</name>
<dbReference type="PANTHER" id="PTHR12143:SF39">
    <property type="entry name" value="SECRETED PROTEIN"/>
    <property type="match status" value="1"/>
</dbReference>
<dbReference type="Gene3D" id="1.20.1050.60">
    <property type="entry name" value="alpha-1,2-mannosidase"/>
    <property type="match status" value="1"/>
</dbReference>
<dbReference type="Proteomes" id="UP000193907">
    <property type="component" value="Unassembled WGS sequence"/>
</dbReference>
<accession>A0A1X1RWU9</accession>
<dbReference type="GO" id="GO:0006516">
    <property type="term" value="P:glycoprotein catabolic process"/>
    <property type="evidence" value="ECO:0007669"/>
    <property type="project" value="TreeGrafter"/>
</dbReference>
<dbReference type="EMBL" id="LQOM01000007">
    <property type="protein sequence ID" value="ORV19461.1"/>
    <property type="molecule type" value="Genomic_DNA"/>
</dbReference>
<dbReference type="GO" id="GO:0005829">
    <property type="term" value="C:cytosol"/>
    <property type="evidence" value="ECO:0007669"/>
    <property type="project" value="TreeGrafter"/>
</dbReference>
<reference evidence="2 3" key="1">
    <citation type="submission" date="2016-01" db="EMBL/GenBank/DDBJ databases">
        <title>The new phylogeny of the genus Mycobacterium.</title>
        <authorList>
            <person name="Tarcisio F."/>
            <person name="Conor M."/>
            <person name="Antonella G."/>
            <person name="Elisabetta G."/>
            <person name="Giulia F.S."/>
            <person name="Sara T."/>
            <person name="Anna F."/>
            <person name="Clotilde B."/>
            <person name="Roberto B."/>
            <person name="Veronica D.S."/>
            <person name="Fabio R."/>
            <person name="Monica P."/>
            <person name="Olivier J."/>
            <person name="Enrico T."/>
            <person name="Nicola S."/>
        </authorList>
    </citation>
    <scope>NUCLEOTIDE SEQUENCE [LARGE SCALE GENOMIC DNA]</scope>
    <source>
        <strain evidence="2 3">DSM 44243</strain>
    </source>
</reference>
<sequence>MAQSLVNDANQSGSLPRWALANASTGEMTGDNGVPLIASLYAFGAKDVRRALYYMANGATDSGVGRDGCVERPGIASYLEHGYAPQTEEFRGDHGIEGASITLEWSVDDFAISQFADALDENMISAEFLRRAQFWQNLFNPATRRITPRGADGAFLVWPGFTGPTSDLGEDGFNEGNSEQDLWMVPQNIVGLVATLGGREALAERLDRFTTELNAGPHEPYLLVGNEPPTSPVRPARRHPAAGLANRMASQFRGFAECFRAPARACIRPTVVHVTIDAIPDGIPVHCPPSARPVDLNRHSLKRRRYMIDCRTTGSSLLSPDGDLCWRRVGCPTRLACAWKTDRLRLA</sequence>
<evidence type="ECO:0000313" key="2">
    <source>
        <dbReference type="EMBL" id="ORV19461.1"/>
    </source>
</evidence>
<dbReference type="InterPro" id="IPR012939">
    <property type="entry name" value="Glyco_hydro_92"/>
</dbReference>
<dbReference type="InterPro" id="IPR050883">
    <property type="entry name" value="PNGase"/>
</dbReference>
<dbReference type="STRING" id="28045.AWB95_01385"/>
<comment type="caution">
    <text evidence="2">The sequence shown here is derived from an EMBL/GenBank/DDBJ whole genome shotgun (WGS) entry which is preliminary data.</text>
</comment>
<dbReference type="Pfam" id="PF07971">
    <property type="entry name" value="Glyco_hydro_92"/>
    <property type="match status" value="1"/>
</dbReference>
<proteinExistence type="predicted"/>
<protein>
    <recommendedName>
        <fullName evidence="1">Glycosyl hydrolase family 92 domain-containing protein</fullName>
    </recommendedName>
</protein>
<gene>
    <name evidence="2" type="ORF">AWB95_01385</name>
</gene>
<evidence type="ECO:0000259" key="1">
    <source>
        <dbReference type="Pfam" id="PF07971"/>
    </source>
</evidence>
<feature type="domain" description="Glycosyl hydrolase family 92" evidence="1">
    <location>
        <begin position="1"/>
        <end position="228"/>
    </location>
</feature>
<organism evidence="2 3">
    <name type="scientific">Mycobacterium celatum</name>
    <dbReference type="NCBI Taxonomy" id="28045"/>
    <lineage>
        <taxon>Bacteria</taxon>
        <taxon>Bacillati</taxon>
        <taxon>Actinomycetota</taxon>
        <taxon>Actinomycetes</taxon>
        <taxon>Mycobacteriales</taxon>
        <taxon>Mycobacteriaceae</taxon>
        <taxon>Mycobacterium</taxon>
    </lineage>
</organism>
<dbReference type="GO" id="GO:0000224">
    <property type="term" value="F:peptide-N4-(N-acetyl-beta-glucosaminyl)asparagine amidase activity"/>
    <property type="evidence" value="ECO:0007669"/>
    <property type="project" value="TreeGrafter"/>
</dbReference>
<dbReference type="AlphaFoldDB" id="A0A1X1RWU9"/>